<dbReference type="SUPFAM" id="SSF53300">
    <property type="entry name" value="vWA-like"/>
    <property type="match status" value="1"/>
</dbReference>
<evidence type="ECO:0000256" key="6">
    <source>
        <dbReference type="SAM" id="SignalP"/>
    </source>
</evidence>
<proteinExistence type="inferred from homology"/>
<dbReference type="InterPro" id="IPR036465">
    <property type="entry name" value="vWFA_dom_sf"/>
</dbReference>
<dbReference type="AlphaFoldDB" id="A0A226DSG1"/>
<evidence type="ECO:0000259" key="7">
    <source>
        <dbReference type="PROSITE" id="PS50234"/>
    </source>
</evidence>
<dbReference type="SMART" id="SM00327">
    <property type="entry name" value="VWA"/>
    <property type="match status" value="1"/>
</dbReference>
<dbReference type="InterPro" id="IPR013818">
    <property type="entry name" value="Lipase"/>
</dbReference>
<evidence type="ECO:0000256" key="2">
    <source>
        <dbReference type="ARBA" id="ARBA00010701"/>
    </source>
</evidence>
<comment type="similarity">
    <text evidence="2 4">Belongs to the AB hydrolase superfamily. Lipase family.</text>
</comment>
<dbReference type="Gene3D" id="3.40.50.410">
    <property type="entry name" value="von Willebrand factor, type A domain"/>
    <property type="match status" value="1"/>
</dbReference>
<gene>
    <name evidence="8" type="ORF">Fcan01_16600</name>
</gene>
<dbReference type="EMBL" id="LNIX01000011">
    <property type="protein sequence ID" value="OXA48432.1"/>
    <property type="molecule type" value="Genomic_DNA"/>
</dbReference>
<dbReference type="Proteomes" id="UP000198287">
    <property type="component" value="Unassembled WGS sequence"/>
</dbReference>
<keyword evidence="6" id="KW-0732">Signal</keyword>
<accession>A0A226DSG1</accession>
<dbReference type="PANTHER" id="PTHR11610">
    <property type="entry name" value="LIPASE"/>
    <property type="match status" value="1"/>
</dbReference>
<evidence type="ECO:0000256" key="1">
    <source>
        <dbReference type="ARBA" id="ARBA00004613"/>
    </source>
</evidence>
<reference evidence="8 9" key="1">
    <citation type="submission" date="2015-12" db="EMBL/GenBank/DDBJ databases">
        <title>The genome of Folsomia candida.</title>
        <authorList>
            <person name="Faddeeva A."/>
            <person name="Derks M.F."/>
            <person name="Anvar Y."/>
            <person name="Smit S."/>
            <person name="Van Straalen N."/>
            <person name="Roelofs D."/>
        </authorList>
    </citation>
    <scope>NUCLEOTIDE SEQUENCE [LARGE SCALE GENOMIC DNA]</scope>
    <source>
        <strain evidence="8 9">VU population</strain>
        <tissue evidence="8">Whole body</tissue>
    </source>
</reference>
<evidence type="ECO:0000313" key="9">
    <source>
        <dbReference type="Proteomes" id="UP000198287"/>
    </source>
</evidence>
<protein>
    <submittedName>
        <fullName evidence="8">Epithelial chloride channel protein</fullName>
    </submittedName>
</protein>
<keyword evidence="9" id="KW-1185">Reference proteome</keyword>
<keyword evidence="3" id="KW-0964">Secreted</keyword>
<feature type="domain" description="VWFA" evidence="7">
    <location>
        <begin position="277"/>
        <end position="442"/>
    </location>
</feature>
<comment type="caution">
    <text evidence="8">The sequence shown here is derived from an EMBL/GenBank/DDBJ whole genome shotgun (WGS) entry which is preliminary data.</text>
</comment>
<feature type="transmembrane region" description="Helical" evidence="5">
    <location>
        <begin position="860"/>
        <end position="883"/>
    </location>
</feature>
<organism evidence="8 9">
    <name type="scientific">Folsomia candida</name>
    <name type="common">Springtail</name>
    <dbReference type="NCBI Taxonomy" id="158441"/>
    <lineage>
        <taxon>Eukaryota</taxon>
        <taxon>Metazoa</taxon>
        <taxon>Ecdysozoa</taxon>
        <taxon>Arthropoda</taxon>
        <taxon>Hexapoda</taxon>
        <taxon>Collembola</taxon>
        <taxon>Entomobryomorpha</taxon>
        <taxon>Isotomoidea</taxon>
        <taxon>Isotomidae</taxon>
        <taxon>Proisotominae</taxon>
        <taxon>Folsomia</taxon>
    </lineage>
</organism>
<dbReference type="OrthoDB" id="199913at2759"/>
<dbReference type="GO" id="GO:0016042">
    <property type="term" value="P:lipid catabolic process"/>
    <property type="evidence" value="ECO:0007669"/>
    <property type="project" value="TreeGrafter"/>
</dbReference>
<evidence type="ECO:0000256" key="5">
    <source>
        <dbReference type="SAM" id="Phobius"/>
    </source>
</evidence>
<dbReference type="CDD" id="cd00198">
    <property type="entry name" value="vWFA"/>
    <property type="match status" value="1"/>
</dbReference>
<feature type="chain" id="PRO_5012262780" evidence="6">
    <location>
        <begin position="20"/>
        <end position="900"/>
    </location>
</feature>
<dbReference type="InterPro" id="IPR002035">
    <property type="entry name" value="VWF_A"/>
</dbReference>
<evidence type="ECO:0000256" key="4">
    <source>
        <dbReference type="RuleBase" id="RU004262"/>
    </source>
</evidence>
<dbReference type="Pfam" id="PF00151">
    <property type="entry name" value="Lipase"/>
    <property type="match status" value="1"/>
</dbReference>
<keyword evidence="5" id="KW-0812">Transmembrane</keyword>
<dbReference type="GO" id="GO:0005615">
    <property type="term" value="C:extracellular space"/>
    <property type="evidence" value="ECO:0007669"/>
    <property type="project" value="TreeGrafter"/>
</dbReference>
<keyword evidence="5" id="KW-1133">Transmembrane helix</keyword>
<dbReference type="InterPro" id="IPR000734">
    <property type="entry name" value="TAG_lipase"/>
</dbReference>
<dbReference type="Gene3D" id="3.40.50.1820">
    <property type="entry name" value="alpha/beta hydrolase"/>
    <property type="match status" value="1"/>
</dbReference>
<comment type="subcellular location">
    <subcellularLocation>
        <location evidence="1">Secreted</location>
    </subcellularLocation>
</comment>
<dbReference type="InterPro" id="IPR029058">
    <property type="entry name" value="AB_hydrolase_fold"/>
</dbReference>
<dbReference type="PROSITE" id="PS50234">
    <property type="entry name" value="VWFA"/>
    <property type="match status" value="1"/>
</dbReference>
<name>A0A226DSG1_FOLCA</name>
<keyword evidence="5" id="KW-0472">Membrane</keyword>
<sequence length="900" mass="99468">MSPSYFIILFAGCILHASSNENKPITTFFYYHRDFPNVPLTLEQVQKRHVKPVNVLLYSHGFSSESLEIAGSIKIKNDVLKYRLDIEVVILANWCQASSQPAYKYPEVVERTVPLVARDIVHELHQLKQTVGILLENVELVGHCLGAHVLGKAARHMKHLGYGIIRQIVGLDPAGPNFRELSHYDGLMKGDAKLVYVIHTDDFLGIFRDIGDIDIYPYKFDEFRRCERSAMVSKCLHSLAKDLFSMMLLGVVIVDKEDPKRGKERVVNPVYRYPTQVTILVLDVSPSMKEHGRMDSMIYAANQLVTQLPINSTVAVIIFGGHAEISKGLTMIRDESVRAAVLAALPKRNTDIGWTSIGAGLRAAISLPFVAESCPDIHLITDGEENKAPWRREVQIPPCTRVNPIGLGGQADPGLEQLARETNGRMTSVSDVNSLTRLGDALTDATYIDADPSVRPMRVFGDEIAVSELEKIQFLIDQDIGKNLRLVVNSPNIDNLKLSPILISPEGTLYDSKDFTKNFQSFIFQQETVPSGKWAFGFAPPQNGRRKRAANPAKGSLTVTSLQRENAHAIILDGMLSNSSINYGDDLSAKRPITINARIRKGRDFVLGVGVEAIVTAPDGKILTTLDLLDNGLGADEDVNDGVYARFLSIPLTPGLRYEVTVKAACNESCQLRGKESYSFVPMSTKEVERLPELYSFRRQINAGSIKAEGNFRTPLPSRIQNLEVVTVDYAKRLVHLEWNAGGGVADTGTASNLELRATWNYSRIVSLKGQSDDDDGTDGDVFTFTADTSAILDGGLTPIQVGERQMVTLEVPEDLWEKSGSGQDIYFIMRAANEHLEWGEDSNIASIPTKQLEDAHGLVWPYVAAGIGLLIVIVVGIAGCYWKVIRPRYQPVPVVGYQL</sequence>
<dbReference type="GO" id="GO:0016298">
    <property type="term" value="F:lipase activity"/>
    <property type="evidence" value="ECO:0007669"/>
    <property type="project" value="InterPro"/>
</dbReference>
<dbReference type="SUPFAM" id="SSF53474">
    <property type="entry name" value="alpha/beta-Hydrolases"/>
    <property type="match status" value="1"/>
</dbReference>
<dbReference type="Pfam" id="PF13519">
    <property type="entry name" value="VWA_2"/>
    <property type="match status" value="1"/>
</dbReference>
<dbReference type="GO" id="GO:0032991">
    <property type="term" value="C:protein-containing complex"/>
    <property type="evidence" value="ECO:0007669"/>
    <property type="project" value="UniProtKB-ARBA"/>
</dbReference>
<evidence type="ECO:0000313" key="8">
    <source>
        <dbReference type="EMBL" id="OXA48432.1"/>
    </source>
</evidence>
<feature type="signal peptide" evidence="6">
    <location>
        <begin position="1"/>
        <end position="19"/>
    </location>
</feature>
<evidence type="ECO:0000256" key="3">
    <source>
        <dbReference type="ARBA" id="ARBA00022525"/>
    </source>
</evidence>